<dbReference type="InterPro" id="IPR015943">
    <property type="entry name" value="WD40/YVTN_repeat-like_dom_sf"/>
</dbReference>
<evidence type="ECO:0000313" key="2">
    <source>
        <dbReference type="Proteomes" id="UP001149142"/>
    </source>
</evidence>
<dbReference type="RefSeq" id="WP_106687818.1">
    <property type="nucleotide sequence ID" value="NZ_CAXQEU010000048.1"/>
</dbReference>
<dbReference type="Gene3D" id="2.130.10.10">
    <property type="entry name" value="YVTN repeat-like/Quinoprotein amine dehydrogenase"/>
    <property type="match status" value="1"/>
</dbReference>
<dbReference type="Proteomes" id="UP001149142">
    <property type="component" value="Unassembled WGS sequence"/>
</dbReference>
<name>A0ABT4S2S0_9FLAO</name>
<comment type="caution">
    <text evidence="1">The sequence shown here is derived from an EMBL/GenBank/DDBJ whole genome shotgun (WGS) entry which is preliminary data.</text>
</comment>
<accession>A0ABT4S2S0</accession>
<evidence type="ECO:0000313" key="1">
    <source>
        <dbReference type="EMBL" id="MDA0178365.1"/>
    </source>
</evidence>
<dbReference type="EMBL" id="JAPFGC010000002">
    <property type="protein sequence ID" value="MDA0178365.1"/>
    <property type="molecule type" value="Genomic_DNA"/>
</dbReference>
<sequence>MKAYTLILFFISCFCYCQNKISCELLNKETLIADKFISKDNFNSTYIIKDNSLIKITALDTLRYSNFQLGNNLEVNTFNPLKINLFYSNFNTVIILDNRLAEIAKVDFNTIPEYKNISHITTGFDNTIWVFNQDFQQLELFDFKTLKTRYKTIPVSSKVLSLTSNYNYCWLLTQNYLYCYNYFGSLVYKLPNNGFINLQATKENLIIEDQNGLSYYNSKDKQKIEIEQPNMLINQFFVTNQILYIYTLKTLYKYQLKTD</sequence>
<protein>
    <recommendedName>
        <fullName evidence="3">Glutamine cyclotransferase</fullName>
    </recommendedName>
</protein>
<reference evidence="1" key="1">
    <citation type="submission" date="2022-11" db="EMBL/GenBank/DDBJ databases">
        <title>Refractory cell wall polysaccharides provide important carbon source for microbial heterotrophs in the hadal ocean.</title>
        <authorList>
            <person name="Zhu X."/>
        </authorList>
    </citation>
    <scope>NUCLEOTIDE SEQUENCE</scope>
    <source>
        <strain evidence="1">MTRN7</strain>
    </source>
</reference>
<proteinExistence type="predicted"/>
<gene>
    <name evidence="1" type="ORF">OOZ35_12760</name>
</gene>
<evidence type="ECO:0008006" key="3">
    <source>
        <dbReference type="Google" id="ProtNLM"/>
    </source>
</evidence>
<keyword evidence="2" id="KW-1185">Reference proteome</keyword>
<organism evidence="1 2">
    <name type="scientific">Mesoflavibacter profundi</name>
    <dbReference type="NCBI Taxonomy" id="2708110"/>
    <lineage>
        <taxon>Bacteria</taxon>
        <taxon>Pseudomonadati</taxon>
        <taxon>Bacteroidota</taxon>
        <taxon>Flavobacteriia</taxon>
        <taxon>Flavobacteriales</taxon>
        <taxon>Flavobacteriaceae</taxon>
        <taxon>Mesoflavibacter</taxon>
    </lineage>
</organism>